<feature type="transmembrane region" description="Helical" evidence="1">
    <location>
        <begin position="142"/>
        <end position="163"/>
    </location>
</feature>
<accession>A0A6A7YYE0</accession>
<dbReference type="Proteomes" id="UP000713985">
    <property type="component" value="Unassembled WGS sequence"/>
</dbReference>
<evidence type="ECO:0000313" key="4">
    <source>
        <dbReference type="EMBL" id="MQU16366.1"/>
    </source>
</evidence>
<dbReference type="EMBL" id="WIVW01000025">
    <property type="protein sequence ID" value="MQU28130.1"/>
    <property type="molecule type" value="Genomic_DNA"/>
</dbReference>
<evidence type="ECO:0000313" key="8">
    <source>
        <dbReference type="Proteomes" id="UP000713985"/>
    </source>
</evidence>
<feature type="transmembrane region" description="Helical" evidence="1">
    <location>
        <begin position="218"/>
        <end position="239"/>
    </location>
</feature>
<organism evidence="3">
    <name type="scientific">Pseudomonas helleri</name>
    <dbReference type="NCBI Taxonomy" id="1608996"/>
    <lineage>
        <taxon>Bacteria</taxon>
        <taxon>Pseudomonadati</taxon>
        <taxon>Pseudomonadota</taxon>
        <taxon>Gammaproteobacteria</taxon>
        <taxon>Pseudomonadales</taxon>
        <taxon>Pseudomonadaceae</taxon>
        <taxon>Pseudomonas</taxon>
    </lineage>
</organism>
<reference evidence="6 7" key="1">
    <citation type="submission" date="2019-10" db="EMBL/GenBank/DDBJ databases">
        <title>Evaluation of single-gene subtyping targets for Pseudomonas.</title>
        <authorList>
            <person name="Reichler S.J."/>
            <person name="Orsi R.H."/>
            <person name="Wiedmann M."/>
            <person name="Martin N.H."/>
            <person name="Murphy S.I."/>
        </authorList>
    </citation>
    <scope>NUCLEOTIDE SEQUENCE</scope>
    <source>
        <strain evidence="2 8">FSL R10-0802</strain>
        <strain evidence="4 7">FSL R10-1594</strain>
        <strain evidence="5 6">FSL R10-1984</strain>
        <strain evidence="3">FSL R10-2339</strain>
    </source>
</reference>
<dbReference type="AlphaFoldDB" id="A0A6A7YYE0"/>
<evidence type="ECO:0000256" key="1">
    <source>
        <dbReference type="SAM" id="Phobius"/>
    </source>
</evidence>
<dbReference type="EMBL" id="WIWP01000050">
    <property type="protein sequence ID" value="MQT27957.1"/>
    <property type="molecule type" value="Genomic_DNA"/>
</dbReference>
<comment type="caution">
    <text evidence="3">The sequence shown here is derived from an EMBL/GenBank/DDBJ whole genome shotgun (WGS) entry which is preliminary data.</text>
</comment>
<dbReference type="EMBL" id="WIVT01000007">
    <property type="protein sequence ID" value="MQU16366.1"/>
    <property type="molecule type" value="Genomic_DNA"/>
</dbReference>
<evidence type="ECO:0000313" key="3">
    <source>
        <dbReference type="EMBL" id="MQT82052.1"/>
    </source>
</evidence>
<sequence length="246" mass="27955">MMRSLLISALSLAGIFIKEQLKEPSAFFWILLSPAGFFYLLAYSKGPDYFLQPYSSATAWFYAYISLNVALFGFSFYIIGRRESGFMRSFIYTLRAKHIFVIAQVLAYSTIALMYCFAFYLMTRLPFGTYSAIEALHIGLKFYSCFILFCIPGALLTLPPLNFQTSNTLFSIISFTLLALGIAQTALPDTVEIIMHSVNILNIGKGIMHDDIQLSRRLIAMIFIVFGITLIIVCKHLRINPVWSRY</sequence>
<dbReference type="RefSeq" id="WP_153380634.1">
    <property type="nucleotide sequence ID" value="NZ_CAXAOS010000005.1"/>
</dbReference>
<name>A0A6A7YYE0_9PSED</name>
<evidence type="ECO:0000313" key="6">
    <source>
        <dbReference type="Proteomes" id="UP000437970"/>
    </source>
</evidence>
<feature type="transmembrane region" description="Helical" evidence="1">
    <location>
        <begin position="27"/>
        <end position="45"/>
    </location>
</feature>
<evidence type="ECO:0000313" key="5">
    <source>
        <dbReference type="EMBL" id="MQU28130.1"/>
    </source>
</evidence>
<feature type="transmembrane region" description="Helical" evidence="1">
    <location>
        <begin position="99"/>
        <end position="121"/>
    </location>
</feature>
<keyword evidence="8" id="KW-1185">Reference proteome</keyword>
<protein>
    <submittedName>
        <fullName evidence="3">ABC transporter permease</fullName>
    </submittedName>
</protein>
<keyword evidence="1" id="KW-0812">Transmembrane</keyword>
<gene>
    <name evidence="4" type="ORF">GHN41_07900</name>
    <name evidence="3" type="ORF">GHN86_18575</name>
    <name evidence="2" type="ORF">GHN94_19290</name>
    <name evidence="5" type="ORF">GHO29_16760</name>
</gene>
<evidence type="ECO:0000313" key="2">
    <source>
        <dbReference type="EMBL" id="MQT27957.1"/>
    </source>
</evidence>
<keyword evidence="1" id="KW-0472">Membrane</keyword>
<feature type="transmembrane region" description="Helical" evidence="1">
    <location>
        <begin position="57"/>
        <end position="79"/>
    </location>
</feature>
<evidence type="ECO:0000313" key="7">
    <source>
        <dbReference type="Proteomes" id="UP000443000"/>
    </source>
</evidence>
<dbReference type="EMBL" id="WIWC01000038">
    <property type="protein sequence ID" value="MQT82052.1"/>
    <property type="molecule type" value="Genomic_DNA"/>
</dbReference>
<feature type="transmembrane region" description="Helical" evidence="1">
    <location>
        <begin position="169"/>
        <end position="187"/>
    </location>
</feature>
<proteinExistence type="predicted"/>
<dbReference type="Proteomes" id="UP000437970">
    <property type="component" value="Unassembled WGS sequence"/>
</dbReference>
<keyword evidence="1" id="KW-1133">Transmembrane helix</keyword>
<dbReference type="Proteomes" id="UP000443000">
    <property type="component" value="Unassembled WGS sequence"/>
</dbReference>
<dbReference type="OrthoDB" id="8684962at2"/>